<comment type="similarity">
    <text evidence="2">Belongs to the acetyltransferase family. GCN5 subfamily.</text>
</comment>
<dbReference type="Gene3D" id="3.40.630.30">
    <property type="match status" value="1"/>
</dbReference>
<dbReference type="InterPro" id="IPR000182">
    <property type="entry name" value="GNAT_dom"/>
</dbReference>
<dbReference type="Proteomes" id="UP000672032">
    <property type="component" value="Chromosome 6"/>
</dbReference>
<dbReference type="Pfam" id="PF00439">
    <property type="entry name" value="Bromodomain"/>
    <property type="match status" value="1"/>
</dbReference>
<evidence type="ECO:0000259" key="8">
    <source>
        <dbReference type="PROSITE" id="PS51186"/>
    </source>
</evidence>
<dbReference type="InterPro" id="IPR036427">
    <property type="entry name" value="Bromodomain-like_sf"/>
</dbReference>
<accession>A0A8A3PM03</accession>
<evidence type="ECO:0000256" key="6">
    <source>
        <dbReference type="PROSITE-ProRule" id="PRU00035"/>
    </source>
</evidence>
<evidence type="ECO:0000256" key="4">
    <source>
        <dbReference type="ARBA" id="ARBA00023159"/>
    </source>
</evidence>
<dbReference type="InterPro" id="IPR037800">
    <property type="entry name" value="GCN5"/>
</dbReference>
<dbReference type="PRINTS" id="PR00503">
    <property type="entry name" value="BROMODOMAIN"/>
</dbReference>
<reference evidence="9" key="1">
    <citation type="submission" date="2020-10" db="EMBL/GenBank/DDBJ databases">
        <title>Genome Sequence of Monilinia vaccinii-corymbosi Sheds Light on Mummy Berry Disease Infection of Blueberry and Mating Type.</title>
        <authorList>
            <person name="Yow A.G."/>
            <person name="Zhang Y."/>
            <person name="Bansal K."/>
            <person name="Eacker S.M."/>
            <person name="Sullivan S."/>
            <person name="Liachko I."/>
            <person name="Cubeta M.A."/>
            <person name="Rollins J.A."/>
            <person name="Ashrafi H."/>
        </authorList>
    </citation>
    <scope>NUCLEOTIDE SEQUENCE</scope>
    <source>
        <strain evidence="9">RL-1</strain>
    </source>
</reference>
<dbReference type="GO" id="GO:0010484">
    <property type="term" value="F:histone H3 acetyltransferase activity"/>
    <property type="evidence" value="ECO:0007669"/>
    <property type="project" value="TreeGrafter"/>
</dbReference>
<evidence type="ECO:0000256" key="3">
    <source>
        <dbReference type="ARBA" id="ARBA00023117"/>
    </source>
</evidence>
<keyword evidence="10" id="KW-1185">Reference proteome</keyword>
<dbReference type="PANTHER" id="PTHR45750:SF3">
    <property type="entry name" value="HISTONE ACETYLTRANSFERASE"/>
    <property type="match status" value="1"/>
</dbReference>
<name>A0A8A3PM03_9HELO</name>
<keyword evidence="5" id="KW-0539">Nucleus</keyword>
<dbReference type="GO" id="GO:0005634">
    <property type="term" value="C:nucleus"/>
    <property type="evidence" value="ECO:0007669"/>
    <property type="project" value="UniProtKB-SubCell"/>
</dbReference>
<dbReference type="InterPro" id="IPR016181">
    <property type="entry name" value="Acyl_CoA_acyltransferase"/>
</dbReference>
<dbReference type="PROSITE" id="PS51186">
    <property type="entry name" value="GNAT"/>
    <property type="match status" value="1"/>
</dbReference>
<evidence type="ECO:0000313" key="9">
    <source>
        <dbReference type="EMBL" id="QSZ36160.1"/>
    </source>
</evidence>
<feature type="domain" description="Bromo" evidence="7">
    <location>
        <begin position="263"/>
        <end position="333"/>
    </location>
</feature>
<dbReference type="InterPro" id="IPR001487">
    <property type="entry name" value="Bromodomain"/>
</dbReference>
<dbReference type="Gene3D" id="1.20.920.10">
    <property type="entry name" value="Bromodomain-like"/>
    <property type="match status" value="1"/>
</dbReference>
<gene>
    <name evidence="9" type="ORF">DSL72_007285</name>
</gene>
<organism evidence="9 10">
    <name type="scientific">Monilinia vaccinii-corymbosi</name>
    <dbReference type="NCBI Taxonomy" id="61207"/>
    <lineage>
        <taxon>Eukaryota</taxon>
        <taxon>Fungi</taxon>
        <taxon>Dikarya</taxon>
        <taxon>Ascomycota</taxon>
        <taxon>Pezizomycotina</taxon>
        <taxon>Leotiomycetes</taxon>
        <taxon>Helotiales</taxon>
        <taxon>Sclerotiniaceae</taxon>
        <taxon>Monilinia</taxon>
    </lineage>
</organism>
<dbReference type="SMART" id="SM00297">
    <property type="entry name" value="BROMO"/>
    <property type="match status" value="1"/>
</dbReference>
<dbReference type="SUPFAM" id="SSF47370">
    <property type="entry name" value="Bromodomain"/>
    <property type="match status" value="1"/>
</dbReference>
<evidence type="ECO:0000259" key="7">
    <source>
        <dbReference type="PROSITE" id="PS50014"/>
    </source>
</evidence>
<evidence type="ECO:0008006" key="11">
    <source>
        <dbReference type="Google" id="ProtNLM"/>
    </source>
</evidence>
<feature type="domain" description="N-acetyltransferase" evidence="8">
    <location>
        <begin position="11"/>
        <end position="175"/>
    </location>
</feature>
<sequence>MESAAVMAEQIEFRVVKNDEGESSLITLAKFQELVQDTLPRMSHEAIRATIFDPSHTSFVMVKKTGGPVAQTEEVIAGIAYRVWEARRFVEMVYLVVDQHQHKTGLGTRLMNNFKDEVKSSMAEEVMEVLAYADNFAVGFFQKQGFTKEITLEKRVWGGIIKDYTQSVLMQCTLLPRMRYANASAMLRLQKEALMARIAAIPSSSRSDVVHAPPAQWQNGVIAPINPMDIPAIRESGWTSSAGPRPYLTPLKEFLNHLKTGRYSNAYLRSFLNSVDEIADPNYCTIIPKPMDFITLEKNLYDGLYKTPKAFVDDVKLIISNCRAYNDRTTIYYKHAKWLENRMATFIKSMPEWSYPVDLIN</sequence>
<keyword evidence="3 6" id="KW-0103">Bromodomain</keyword>
<keyword evidence="4" id="KW-0010">Activator</keyword>
<proteinExistence type="inferred from homology"/>
<dbReference type="AlphaFoldDB" id="A0A8A3PM03"/>
<protein>
    <recommendedName>
        <fullName evidence="11">Histone acetyltransferase GCN5</fullName>
    </recommendedName>
</protein>
<dbReference type="GO" id="GO:0045944">
    <property type="term" value="P:positive regulation of transcription by RNA polymerase II"/>
    <property type="evidence" value="ECO:0007669"/>
    <property type="project" value="TreeGrafter"/>
</dbReference>
<evidence type="ECO:0000313" key="10">
    <source>
        <dbReference type="Proteomes" id="UP000672032"/>
    </source>
</evidence>
<evidence type="ECO:0000256" key="1">
    <source>
        <dbReference type="ARBA" id="ARBA00004123"/>
    </source>
</evidence>
<dbReference type="SUPFAM" id="SSF55729">
    <property type="entry name" value="Acyl-CoA N-acyltransferases (Nat)"/>
    <property type="match status" value="1"/>
</dbReference>
<evidence type="ECO:0000256" key="2">
    <source>
        <dbReference type="ARBA" id="ARBA00008607"/>
    </source>
</evidence>
<dbReference type="EMBL" id="CP063410">
    <property type="protein sequence ID" value="QSZ36160.1"/>
    <property type="molecule type" value="Genomic_DNA"/>
</dbReference>
<dbReference type="Pfam" id="PF13673">
    <property type="entry name" value="Acetyltransf_10"/>
    <property type="match status" value="1"/>
</dbReference>
<dbReference type="PANTHER" id="PTHR45750">
    <property type="entry name" value="GH11602P"/>
    <property type="match status" value="1"/>
</dbReference>
<comment type="subcellular location">
    <subcellularLocation>
        <location evidence="1">Nucleus</location>
    </subcellularLocation>
</comment>
<evidence type="ECO:0000256" key="5">
    <source>
        <dbReference type="ARBA" id="ARBA00023242"/>
    </source>
</evidence>
<dbReference type="GO" id="GO:0000123">
    <property type="term" value="C:histone acetyltransferase complex"/>
    <property type="evidence" value="ECO:0007669"/>
    <property type="project" value="TreeGrafter"/>
</dbReference>
<dbReference type="OrthoDB" id="1937912at2759"/>
<dbReference type="PROSITE" id="PS50014">
    <property type="entry name" value="BROMODOMAIN_2"/>
    <property type="match status" value="1"/>
</dbReference>